<dbReference type="Proteomes" id="UP000265520">
    <property type="component" value="Unassembled WGS sequence"/>
</dbReference>
<gene>
    <name evidence="1" type="ORF">A2U01_0015501</name>
</gene>
<reference evidence="1 2" key="1">
    <citation type="journal article" date="2018" name="Front. Plant Sci.">
        <title>Red Clover (Trifolium pratense) and Zigzag Clover (T. medium) - A Picture of Genomic Similarities and Differences.</title>
        <authorList>
            <person name="Dluhosova J."/>
            <person name="Istvanek J."/>
            <person name="Nedelnik J."/>
            <person name="Repkova J."/>
        </authorList>
    </citation>
    <scope>NUCLEOTIDE SEQUENCE [LARGE SCALE GENOMIC DNA]</scope>
    <source>
        <strain evidence="2">cv. 10/8</strain>
        <tissue evidence="1">Leaf</tissue>
    </source>
</reference>
<evidence type="ECO:0000313" key="2">
    <source>
        <dbReference type="Proteomes" id="UP000265520"/>
    </source>
</evidence>
<proteinExistence type="predicted"/>
<feature type="non-terminal residue" evidence="1">
    <location>
        <position position="1"/>
    </location>
</feature>
<dbReference type="AlphaFoldDB" id="A0A392N5V1"/>
<dbReference type="EMBL" id="LXQA010027560">
    <property type="protein sequence ID" value="MCH94539.1"/>
    <property type="molecule type" value="Genomic_DNA"/>
</dbReference>
<evidence type="ECO:0000313" key="1">
    <source>
        <dbReference type="EMBL" id="MCH94539.1"/>
    </source>
</evidence>
<name>A0A392N5V1_9FABA</name>
<protein>
    <submittedName>
        <fullName evidence="1">Uncharacterized protein</fullName>
    </submittedName>
</protein>
<sequence length="41" mass="4115">CLKMAKSDNTIEAPIIAIEFVTDPAAPTSGPGAGANEGLRS</sequence>
<organism evidence="1 2">
    <name type="scientific">Trifolium medium</name>
    <dbReference type="NCBI Taxonomy" id="97028"/>
    <lineage>
        <taxon>Eukaryota</taxon>
        <taxon>Viridiplantae</taxon>
        <taxon>Streptophyta</taxon>
        <taxon>Embryophyta</taxon>
        <taxon>Tracheophyta</taxon>
        <taxon>Spermatophyta</taxon>
        <taxon>Magnoliopsida</taxon>
        <taxon>eudicotyledons</taxon>
        <taxon>Gunneridae</taxon>
        <taxon>Pentapetalae</taxon>
        <taxon>rosids</taxon>
        <taxon>fabids</taxon>
        <taxon>Fabales</taxon>
        <taxon>Fabaceae</taxon>
        <taxon>Papilionoideae</taxon>
        <taxon>50 kb inversion clade</taxon>
        <taxon>NPAAA clade</taxon>
        <taxon>Hologalegina</taxon>
        <taxon>IRL clade</taxon>
        <taxon>Trifolieae</taxon>
        <taxon>Trifolium</taxon>
    </lineage>
</organism>
<keyword evidence="2" id="KW-1185">Reference proteome</keyword>
<comment type="caution">
    <text evidence="1">The sequence shown here is derived from an EMBL/GenBank/DDBJ whole genome shotgun (WGS) entry which is preliminary data.</text>
</comment>
<accession>A0A392N5V1</accession>